<dbReference type="Gene3D" id="3.30.70.1060">
    <property type="entry name" value="Dimeric alpha+beta barrel"/>
    <property type="match status" value="1"/>
</dbReference>
<dbReference type="PANTHER" id="PTHR33606">
    <property type="entry name" value="PROTEIN YCII"/>
    <property type="match status" value="1"/>
</dbReference>
<sequence>MSKVLPKLEWLVIIFDHAAGQRLKFMPEHLAALRSNIDAGVVTSGGPLFDDVAKTKPFGSVLTVRASSKSEIVDLLKRDIYAQKNVWNFESLIVHPVGIRYRSGIEWPKS</sequence>
<proteinExistence type="predicted"/>
<reference evidence="2" key="1">
    <citation type="journal article" date="2018" name="Nat. Microbiol.">
        <title>Leveraging single-cell genomics to expand the fungal tree of life.</title>
        <authorList>
            <person name="Ahrendt S.R."/>
            <person name="Quandt C.A."/>
            <person name="Ciobanu D."/>
            <person name="Clum A."/>
            <person name="Salamov A."/>
            <person name="Andreopoulos B."/>
            <person name="Cheng J.F."/>
            <person name="Woyke T."/>
            <person name="Pelin A."/>
            <person name="Henrissat B."/>
            <person name="Reynolds N.K."/>
            <person name="Benny G.L."/>
            <person name="Smith M.E."/>
            <person name="James T.Y."/>
            <person name="Grigoriev I.V."/>
        </authorList>
    </citation>
    <scope>NUCLEOTIDE SEQUENCE [LARGE SCALE GENOMIC DNA]</scope>
    <source>
        <strain evidence="2">Baker2002</strain>
    </source>
</reference>
<dbReference type="Proteomes" id="UP000268321">
    <property type="component" value="Unassembled WGS sequence"/>
</dbReference>
<dbReference type="SUPFAM" id="SSF54909">
    <property type="entry name" value="Dimeric alpha+beta barrel"/>
    <property type="match status" value="1"/>
</dbReference>
<evidence type="ECO:0000313" key="2">
    <source>
        <dbReference type="Proteomes" id="UP000268321"/>
    </source>
</evidence>
<organism evidence="1 2">
    <name type="scientific">Metschnikowia bicuspidata</name>
    <dbReference type="NCBI Taxonomy" id="27322"/>
    <lineage>
        <taxon>Eukaryota</taxon>
        <taxon>Fungi</taxon>
        <taxon>Dikarya</taxon>
        <taxon>Ascomycota</taxon>
        <taxon>Saccharomycotina</taxon>
        <taxon>Pichiomycetes</taxon>
        <taxon>Metschnikowiaceae</taxon>
        <taxon>Metschnikowia</taxon>
    </lineage>
</organism>
<dbReference type="OrthoDB" id="5519740at2759"/>
<dbReference type="InterPro" id="IPR011008">
    <property type="entry name" value="Dimeric_a/b-barrel"/>
</dbReference>
<dbReference type="PANTHER" id="PTHR33606:SF3">
    <property type="entry name" value="PROTEIN YCII"/>
    <property type="match status" value="1"/>
</dbReference>
<dbReference type="AlphaFoldDB" id="A0A4P9Z727"/>
<protein>
    <recommendedName>
        <fullName evidence="3">YCII-related domain-containing protein</fullName>
    </recommendedName>
</protein>
<dbReference type="InterPro" id="IPR051807">
    <property type="entry name" value="Sec-metab_biosynth-assoc"/>
</dbReference>
<name>A0A4P9Z727_9ASCO</name>
<gene>
    <name evidence="1" type="ORF">METBISCDRAFT_29127</name>
</gene>
<evidence type="ECO:0008006" key="3">
    <source>
        <dbReference type="Google" id="ProtNLM"/>
    </source>
</evidence>
<accession>A0A4P9Z727</accession>
<dbReference type="EMBL" id="ML004898">
    <property type="protein sequence ID" value="RKP28436.1"/>
    <property type="molecule type" value="Genomic_DNA"/>
</dbReference>
<evidence type="ECO:0000313" key="1">
    <source>
        <dbReference type="EMBL" id="RKP28436.1"/>
    </source>
</evidence>
<keyword evidence="2" id="KW-1185">Reference proteome</keyword>